<dbReference type="RefSeq" id="WP_155046019.1">
    <property type="nucleotide sequence ID" value="NZ_WMIH01000018.1"/>
</dbReference>
<dbReference type="GO" id="GO:0009307">
    <property type="term" value="P:DNA restriction-modification system"/>
    <property type="evidence" value="ECO:0007669"/>
    <property type="project" value="UniProtKB-KW"/>
</dbReference>
<evidence type="ECO:0000256" key="3">
    <source>
        <dbReference type="ARBA" id="ARBA00022679"/>
    </source>
</evidence>
<dbReference type="InterPro" id="IPR017985">
    <property type="entry name" value="MeTrfase_CN4_CS"/>
</dbReference>
<dbReference type="GO" id="GO:0009007">
    <property type="term" value="F:site-specific DNA-methyltransferase (adenine-specific) activity"/>
    <property type="evidence" value="ECO:0007669"/>
    <property type="project" value="UniProtKB-EC"/>
</dbReference>
<evidence type="ECO:0000256" key="7">
    <source>
        <dbReference type="ARBA" id="ARBA00047942"/>
    </source>
</evidence>
<evidence type="ECO:0000256" key="8">
    <source>
        <dbReference type="ARBA" id="ARBA00049120"/>
    </source>
</evidence>
<dbReference type="Gene3D" id="3.40.50.150">
    <property type="entry name" value="Vaccinia Virus protein VP39"/>
    <property type="match status" value="2"/>
</dbReference>
<evidence type="ECO:0000313" key="11">
    <source>
        <dbReference type="EMBL" id="MTH66293.1"/>
    </source>
</evidence>
<dbReference type="GO" id="GO:0015667">
    <property type="term" value="F:site-specific DNA-methyltransferase (cytosine-N4-specific) activity"/>
    <property type="evidence" value="ECO:0007669"/>
    <property type="project" value="UniProtKB-EC"/>
</dbReference>
<sequence length="394" mass="44033">MAHGTQEPSLNEANSWPASVDAGTKDKSSLSEVDWGFPDRRSHSEIEGVHPYPAKFISEIPRALISHLPLPRNSAVLDPFCGSGSTLVESQRLGIPAVGIDLNPIACLMSRVKTMACPTDLEQHAARITLSSEETTDIEIPEIPNLDHWFQPNVQVEINRIARSIVAAPSEARDALKLALSSIIVRVSNQESDTRYAAVKKDVDPSTVPRLFLRAVNRINAALQKRNYPLTPVEVVESDILKVEPSVIERPIGLVVTSPPYPNAYEYWLYHKYRMWWLGYDPLKVKTDEIGARAHFFKKNHHTAEDFARQMRQTLTLLDGVIVKGGFASFVVGRSKIHGKIYDNAKIITDEAAPLGFKPFFVTERILSANRKSFNLSHANIKTETVLVLRKEVE</sequence>
<reference evidence="11 12" key="1">
    <citation type="submission" date="2019-11" db="EMBL/GenBank/DDBJ databases">
        <authorList>
            <person name="Dong K."/>
        </authorList>
    </citation>
    <scope>NUCLEOTIDE SEQUENCE [LARGE SCALE GENOMIC DNA]</scope>
    <source>
        <strain evidence="11 12">DK608</strain>
    </source>
</reference>
<keyword evidence="4" id="KW-0949">S-adenosyl-L-methionine</keyword>
<feature type="domain" description="DNA methylase N-4/N-6" evidence="10">
    <location>
        <begin position="33"/>
        <end position="107"/>
    </location>
</feature>
<keyword evidence="2 11" id="KW-0489">Methyltransferase</keyword>
<organism evidence="11 12">
    <name type="scientific">Paracoccus shanxieyensis</name>
    <dbReference type="NCBI Taxonomy" id="2675752"/>
    <lineage>
        <taxon>Bacteria</taxon>
        <taxon>Pseudomonadati</taxon>
        <taxon>Pseudomonadota</taxon>
        <taxon>Alphaproteobacteria</taxon>
        <taxon>Rhodobacterales</taxon>
        <taxon>Paracoccaceae</taxon>
        <taxon>Paracoccus</taxon>
    </lineage>
</organism>
<comment type="catalytic activity">
    <reaction evidence="7">
        <text>a 2'-deoxyadenosine in DNA + S-adenosyl-L-methionine = an N(6)-methyl-2'-deoxyadenosine in DNA + S-adenosyl-L-homocysteine + H(+)</text>
        <dbReference type="Rhea" id="RHEA:15197"/>
        <dbReference type="Rhea" id="RHEA-COMP:12418"/>
        <dbReference type="Rhea" id="RHEA-COMP:12419"/>
        <dbReference type="ChEBI" id="CHEBI:15378"/>
        <dbReference type="ChEBI" id="CHEBI:57856"/>
        <dbReference type="ChEBI" id="CHEBI:59789"/>
        <dbReference type="ChEBI" id="CHEBI:90615"/>
        <dbReference type="ChEBI" id="CHEBI:90616"/>
        <dbReference type="EC" id="2.1.1.72"/>
    </reaction>
</comment>
<accession>A0A6L6J138</accession>
<dbReference type="Pfam" id="PF01555">
    <property type="entry name" value="N6_N4_Mtase"/>
    <property type="match status" value="1"/>
</dbReference>
<dbReference type="AlphaFoldDB" id="A0A6L6J138"/>
<proteinExistence type="inferred from homology"/>
<comment type="caution">
    <text evidence="11">The sequence shown here is derived from an EMBL/GenBank/DDBJ whole genome shotgun (WGS) entry which is preliminary data.</text>
</comment>
<comment type="catalytic activity">
    <reaction evidence="8">
        <text>a 2'-deoxycytidine in DNA + S-adenosyl-L-methionine = an N(4)-methyl-2'-deoxycytidine in DNA + S-adenosyl-L-homocysteine + H(+)</text>
        <dbReference type="Rhea" id="RHEA:16857"/>
        <dbReference type="Rhea" id="RHEA-COMP:11369"/>
        <dbReference type="Rhea" id="RHEA-COMP:13674"/>
        <dbReference type="ChEBI" id="CHEBI:15378"/>
        <dbReference type="ChEBI" id="CHEBI:57856"/>
        <dbReference type="ChEBI" id="CHEBI:59789"/>
        <dbReference type="ChEBI" id="CHEBI:85452"/>
        <dbReference type="ChEBI" id="CHEBI:137933"/>
        <dbReference type="EC" id="2.1.1.113"/>
    </reaction>
</comment>
<dbReference type="GO" id="GO:0008170">
    <property type="term" value="F:N-methyltransferase activity"/>
    <property type="evidence" value="ECO:0007669"/>
    <property type="project" value="InterPro"/>
</dbReference>
<feature type="region of interest" description="Disordered" evidence="9">
    <location>
        <begin position="1"/>
        <end position="33"/>
    </location>
</feature>
<keyword evidence="12" id="KW-1185">Reference proteome</keyword>
<evidence type="ECO:0000256" key="2">
    <source>
        <dbReference type="ARBA" id="ARBA00022603"/>
    </source>
</evidence>
<dbReference type="EMBL" id="WMII01000027">
    <property type="protein sequence ID" value="MTH66293.1"/>
    <property type="molecule type" value="Genomic_DNA"/>
</dbReference>
<evidence type="ECO:0000259" key="10">
    <source>
        <dbReference type="Pfam" id="PF01555"/>
    </source>
</evidence>
<comment type="similarity">
    <text evidence="1">Belongs to the N(4)/N(6)-methyltransferase family. N(4) subfamily.</text>
</comment>
<dbReference type="InterPro" id="IPR029063">
    <property type="entry name" value="SAM-dependent_MTases_sf"/>
</dbReference>
<evidence type="ECO:0000256" key="6">
    <source>
        <dbReference type="ARBA" id="ARBA00023125"/>
    </source>
</evidence>
<evidence type="ECO:0000256" key="4">
    <source>
        <dbReference type="ARBA" id="ARBA00022691"/>
    </source>
</evidence>
<feature type="compositionally biased region" description="Polar residues" evidence="9">
    <location>
        <begin position="1"/>
        <end position="17"/>
    </location>
</feature>
<evidence type="ECO:0000256" key="9">
    <source>
        <dbReference type="SAM" id="MobiDB-lite"/>
    </source>
</evidence>
<name>A0A6L6J138_9RHOB</name>
<keyword evidence="5" id="KW-0680">Restriction system</keyword>
<dbReference type="InterPro" id="IPR002941">
    <property type="entry name" value="DNA_methylase_N4/N6"/>
</dbReference>
<evidence type="ECO:0000313" key="12">
    <source>
        <dbReference type="Proteomes" id="UP000478740"/>
    </source>
</evidence>
<evidence type="ECO:0000256" key="1">
    <source>
        <dbReference type="ARBA" id="ARBA00010203"/>
    </source>
</evidence>
<gene>
    <name evidence="11" type="ORF">GL284_18710</name>
</gene>
<dbReference type="GO" id="GO:0003677">
    <property type="term" value="F:DNA binding"/>
    <property type="evidence" value="ECO:0007669"/>
    <property type="project" value="UniProtKB-KW"/>
</dbReference>
<dbReference type="PROSITE" id="PS00093">
    <property type="entry name" value="N4_MTASE"/>
    <property type="match status" value="1"/>
</dbReference>
<dbReference type="SUPFAM" id="SSF53335">
    <property type="entry name" value="S-adenosyl-L-methionine-dependent methyltransferases"/>
    <property type="match status" value="3"/>
</dbReference>
<keyword evidence="6" id="KW-0238">DNA-binding</keyword>
<dbReference type="GO" id="GO:0032259">
    <property type="term" value="P:methylation"/>
    <property type="evidence" value="ECO:0007669"/>
    <property type="project" value="UniProtKB-KW"/>
</dbReference>
<protein>
    <submittedName>
        <fullName evidence="11">RNA methyltransferase</fullName>
    </submittedName>
</protein>
<evidence type="ECO:0000256" key="5">
    <source>
        <dbReference type="ARBA" id="ARBA00022747"/>
    </source>
</evidence>
<dbReference type="Proteomes" id="UP000478740">
    <property type="component" value="Unassembled WGS sequence"/>
</dbReference>
<keyword evidence="3" id="KW-0808">Transferase</keyword>